<sequence>MPVFELYNADGSLQFDMAGRVPRILGSLVISGAGSLINEGLRTGEMFYTLNLTDAGLTTGVPSVTAVGNTLSWGAPTQPMFLTYMVY</sequence>
<evidence type="ECO:0000313" key="1">
    <source>
        <dbReference type="EMBL" id="MCI8210788.1"/>
    </source>
</evidence>
<proteinExistence type="predicted"/>
<protein>
    <submittedName>
        <fullName evidence="1">Uncharacterized protein</fullName>
    </submittedName>
</protein>
<accession>A0ABS9ZPK0</accession>
<evidence type="ECO:0000313" key="2">
    <source>
        <dbReference type="Proteomes" id="UP001320513"/>
    </source>
</evidence>
<gene>
    <name evidence="1" type="ORF">AUC61_14720</name>
</gene>
<reference evidence="1 2" key="1">
    <citation type="submission" date="2015-12" db="EMBL/GenBank/DDBJ databases">
        <title>Phylogenomics in the description of a new species in the Pseudomonas syringae group.</title>
        <authorList>
            <person name="Busquets A."/>
            <person name="Gomila M."/>
            <person name="Beiki F."/>
            <person name="Rahimian H."/>
            <person name="Mulet M."/>
            <person name="Sanchez D."/>
            <person name="Garcia-Valdes E."/>
            <person name="Lalucat J."/>
        </authorList>
    </citation>
    <scope>NUCLEOTIDE SEQUENCE [LARGE SCALE GENOMIC DNA]</scope>
    <source>
        <strain evidence="1 2">S25</strain>
    </source>
</reference>
<dbReference type="Proteomes" id="UP001320513">
    <property type="component" value="Unassembled WGS sequence"/>
</dbReference>
<keyword evidence="2" id="KW-1185">Reference proteome</keyword>
<dbReference type="EMBL" id="LOHG01000008">
    <property type="protein sequence ID" value="MCI8210788.1"/>
    <property type="molecule type" value="Genomic_DNA"/>
</dbReference>
<organism evidence="1 2">
    <name type="scientific">Pseudomonas maioricensis</name>
    <dbReference type="NCBI Taxonomy" id="1766623"/>
    <lineage>
        <taxon>Bacteria</taxon>
        <taxon>Pseudomonadati</taxon>
        <taxon>Pseudomonadota</taxon>
        <taxon>Gammaproteobacteria</taxon>
        <taxon>Pseudomonadales</taxon>
        <taxon>Pseudomonadaceae</taxon>
        <taxon>Pseudomonas</taxon>
    </lineage>
</organism>
<comment type="caution">
    <text evidence="1">The sequence shown here is derived from an EMBL/GenBank/DDBJ whole genome shotgun (WGS) entry which is preliminary data.</text>
</comment>
<name>A0ABS9ZPK0_9PSED</name>